<accession>R7T840</accession>
<evidence type="ECO:0000313" key="1">
    <source>
        <dbReference type="EMBL" id="ELT87134.1"/>
    </source>
</evidence>
<dbReference type="EMBL" id="AMQN01034504">
    <property type="status" value="NOT_ANNOTATED_CDS"/>
    <property type="molecule type" value="Genomic_DNA"/>
</dbReference>
<evidence type="ECO:0000313" key="3">
    <source>
        <dbReference type="Proteomes" id="UP000014760"/>
    </source>
</evidence>
<dbReference type="Proteomes" id="UP000014760">
    <property type="component" value="Unassembled WGS sequence"/>
</dbReference>
<name>R7T840_CAPTE</name>
<reference evidence="2" key="3">
    <citation type="submission" date="2015-06" db="UniProtKB">
        <authorList>
            <consortium name="EnsemblMetazoa"/>
        </authorList>
    </citation>
    <scope>IDENTIFICATION</scope>
</reference>
<dbReference type="AlphaFoldDB" id="R7T840"/>
<dbReference type="EMBL" id="KB312488">
    <property type="protein sequence ID" value="ELT87134.1"/>
    <property type="molecule type" value="Genomic_DNA"/>
</dbReference>
<gene>
    <name evidence="1" type="ORF">CAPTEDRAFT_206618</name>
</gene>
<protein>
    <submittedName>
        <fullName evidence="1 2">Uncharacterized protein</fullName>
    </submittedName>
</protein>
<reference evidence="3" key="1">
    <citation type="submission" date="2012-12" db="EMBL/GenBank/DDBJ databases">
        <authorList>
            <person name="Hellsten U."/>
            <person name="Grimwood J."/>
            <person name="Chapman J.A."/>
            <person name="Shapiro H."/>
            <person name="Aerts A."/>
            <person name="Otillar R.P."/>
            <person name="Terry A.Y."/>
            <person name="Boore J.L."/>
            <person name="Simakov O."/>
            <person name="Marletaz F."/>
            <person name="Cho S.-J."/>
            <person name="Edsinger-Gonzales E."/>
            <person name="Havlak P."/>
            <person name="Kuo D.-H."/>
            <person name="Larsson T."/>
            <person name="Lv J."/>
            <person name="Arendt D."/>
            <person name="Savage R."/>
            <person name="Osoegawa K."/>
            <person name="de Jong P."/>
            <person name="Lindberg D.R."/>
            <person name="Seaver E.C."/>
            <person name="Weisblat D.A."/>
            <person name="Putnam N.H."/>
            <person name="Grigoriev I.V."/>
            <person name="Rokhsar D.S."/>
        </authorList>
    </citation>
    <scope>NUCLEOTIDE SEQUENCE</scope>
    <source>
        <strain evidence="3">I ESC-2004</strain>
    </source>
</reference>
<dbReference type="HOGENOM" id="CLU_1200834_0_0_1"/>
<reference evidence="1 3" key="2">
    <citation type="journal article" date="2013" name="Nature">
        <title>Insights into bilaterian evolution from three spiralian genomes.</title>
        <authorList>
            <person name="Simakov O."/>
            <person name="Marletaz F."/>
            <person name="Cho S.J."/>
            <person name="Edsinger-Gonzales E."/>
            <person name="Havlak P."/>
            <person name="Hellsten U."/>
            <person name="Kuo D.H."/>
            <person name="Larsson T."/>
            <person name="Lv J."/>
            <person name="Arendt D."/>
            <person name="Savage R."/>
            <person name="Osoegawa K."/>
            <person name="de Jong P."/>
            <person name="Grimwood J."/>
            <person name="Chapman J.A."/>
            <person name="Shapiro H."/>
            <person name="Aerts A."/>
            <person name="Otillar R.P."/>
            <person name="Terry A.Y."/>
            <person name="Boore J.L."/>
            <person name="Grigoriev I.V."/>
            <person name="Lindberg D.R."/>
            <person name="Seaver E.C."/>
            <person name="Weisblat D.A."/>
            <person name="Putnam N.H."/>
            <person name="Rokhsar D.S."/>
        </authorList>
    </citation>
    <scope>NUCLEOTIDE SEQUENCE</scope>
    <source>
        <strain evidence="1 3">I ESC-2004</strain>
    </source>
</reference>
<dbReference type="EnsemblMetazoa" id="CapteT206618">
    <property type="protein sequence ID" value="CapteP206618"/>
    <property type="gene ID" value="CapteG206618"/>
</dbReference>
<proteinExistence type="predicted"/>
<evidence type="ECO:0000313" key="2">
    <source>
        <dbReference type="EnsemblMetazoa" id="CapteP206618"/>
    </source>
</evidence>
<sequence length="231" mass="26805">MDNINHDEDEWIDEEETSFSISHNEITSAAIDHSREQYSNIASEQEIELLQDELNDFYRKMTKDGYTPPSKRAEVKDFVKYEGEIRSKKYVNVKIQKKNGGFLALTSILKQKNGSDLIKNIFNLENVTAAKHRSNINLFRTKGTISDLEDRLAKNADPIEISTLVGETDTLVKTVYSEREYAVFDKYMQGLDQRLSIKREIIIIKIINRESLDWTVVLQVYRIQPHQKGML</sequence>
<keyword evidence="3" id="KW-1185">Reference proteome</keyword>
<organism evidence="1">
    <name type="scientific">Capitella teleta</name>
    <name type="common">Polychaete worm</name>
    <dbReference type="NCBI Taxonomy" id="283909"/>
    <lineage>
        <taxon>Eukaryota</taxon>
        <taxon>Metazoa</taxon>
        <taxon>Spiralia</taxon>
        <taxon>Lophotrochozoa</taxon>
        <taxon>Annelida</taxon>
        <taxon>Polychaeta</taxon>
        <taxon>Sedentaria</taxon>
        <taxon>Scolecida</taxon>
        <taxon>Capitellidae</taxon>
        <taxon>Capitella</taxon>
    </lineage>
</organism>